<dbReference type="PROSITE" id="PS51186">
    <property type="entry name" value="GNAT"/>
    <property type="match status" value="1"/>
</dbReference>
<gene>
    <name evidence="2" type="primary">yafP_1</name>
    <name evidence="2" type="ORF">Lche_0087</name>
</gene>
<dbReference type="GO" id="GO:0016747">
    <property type="term" value="F:acyltransferase activity, transferring groups other than amino-acyl groups"/>
    <property type="evidence" value="ECO:0007669"/>
    <property type="project" value="InterPro"/>
</dbReference>
<dbReference type="Gene3D" id="3.40.630.30">
    <property type="match status" value="1"/>
</dbReference>
<dbReference type="InterPro" id="IPR000182">
    <property type="entry name" value="GNAT_dom"/>
</dbReference>
<keyword evidence="2" id="KW-0808">Transferase</keyword>
<dbReference type="PANTHER" id="PTHR43451:SF1">
    <property type="entry name" value="ACETYLTRANSFERASE"/>
    <property type="match status" value="1"/>
</dbReference>
<keyword evidence="2" id="KW-0012">Acyltransferase</keyword>
<protein>
    <submittedName>
        <fullName evidence="2">Putative N-acetyltransferase YafP</fullName>
        <ecNumber evidence="2">2.3.1.-</ecNumber>
    </submittedName>
</protein>
<dbReference type="InterPro" id="IPR052564">
    <property type="entry name" value="N-acetyltrans/Recomb-assoc"/>
</dbReference>
<reference evidence="2 3" key="1">
    <citation type="submission" date="2015-11" db="EMBL/GenBank/DDBJ databases">
        <title>Genomic analysis of 38 Legionella species identifies large and diverse effector repertoires.</title>
        <authorList>
            <person name="Burstein D."/>
            <person name="Amaro F."/>
            <person name="Zusman T."/>
            <person name="Lifshitz Z."/>
            <person name="Cohen O."/>
            <person name="Gilbert J.A."/>
            <person name="Pupko T."/>
            <person name="Shuman H.A."/>
            <person name="Segal G."/>
        </authorList>
    </citation>
    <scope>NUCLEOTIDE SEQUENCE [LARGE SCALE GENOMIC DNA]</scope>
    <source>
        <strain evidence="2 3">ORW</strain>
    </source>
</reference>
<name>A0A0W0SHF8_9GAMM</name>
<dbReference type="Proteomes" id="UP000054921">
    <property type="component" value="Unassembled WGS sequence"/>
</dbReference>
<accession>A0A0W0SHF8</accession>
<dbReference type="SUPFAM" id="SSF55729">
    <property type="entry name" value="Acyl-CoA N-acyltransferases (Nat)"/>
    <property type="match status" value="1"/>
</dbReference>
<comment type="caution">
    <text evidence="2">The sequence shown here is derived from an EMBL/GenBank/DDBJ whole genome shotgun (WGS) entry which is preliminary data.</text>
</comment>
<dbReference type="GeneID" id="93294306"/>
<dbReference type="STRING" id="28084.Lche_0087"/>
<dbReference type="EMBL" id="LNXW01000006">
    <property type="protein sequence ID" value="KTC82864.1"/>
    <property type="molecule type" value="Genomic_DNA"/>
</dbReference>
<feature type="domain" description="N-acetyltransferase" evidence="1">
    <location>
        <begin position="3"/>
        <end position="157"/>
    </location>
</feature>
<evidence type="ECO:0000313" key="3">
    <source>
        <dbReference type="Proteomes" id="UP000054921"/>
    </source>
</evidence>
<dbReference type="InterPro" id="IPR016181">
    <property type="entry name" value="Acyl_CoA_acyltransferase"/>
</dbReference>
<dbReference type="RefSeq" id="WP_014845069.1">
    <property type="nucleotide sequence ID" value="NZ_LNXW01000006.1"/>
</dbReference>
<sequence>MAFRIRNFIVGDEVEIYKLFHDAVHSINSKDYDEVQLNTWAPKEADLEKWRESLERNYTLVAVEEQTNVIVGFADLEKNGHIDRGYVNKDYQARGVGLALLKALEQKAIELGMKELYADVSITAKKFLEFKGYVTEKEQTVSINGVKFINYLMRKKL</sequence>
<dbReference type="AlphaFoldDB" id="A0A0W0SHF8"/>
<dbReference type="PANTHER" id="PTHR43451">
    <property type="entry name" value="ACETYLTRANSFERASE (GNAT) FAMILY PROTEIN"/>
    <property type="match status" value="1"/>
</dbReference>
<organism evidence="2 3">
    <name type="scientific">Legionella cherrii</name>
    <dbReference type="NCBI Taxonomy" id="28084"/>
    <lineage>
        <taxon>Bacteria</taxon>
        <taxon>Pseudomonadati</taxon>
        <taxon>Pseudomonadota</taxon>
        <taxon>Gammaproteobacteria</taxon>
        <taxon>Legionellales</taxon>
        <taxon>Legionellaceae</taxon>
        <taxon>Legionella</taxon>
    </lineage>
</organism>
<evidence type="ECO:0000313" key="2">
    <source>
        <dbReference type="EMBL" id="KTC82864.1"/>
    </source>
</evidence>
<dbReference type="EC" id="2.3.1.-" evidence="2"/>
<dbReference type="Pfam" id="PF13673">
    <property type="entry name" value="Acetyltransf_10"/>
    <property type="match status" value="1"/>
</dbReference>
<dbReference type="CDD" id="cd04301">
    <property type="entry name" value="NAT_SF"/>
    <property type="match status" value="1"/>
</dbReference>
<dbReference type="OrthoDB" id="5355033at2"/>
<evidence type="ECO:0000259" key="1">
    <source>
        <dbReference type="PROSITE" id="PS51186"/>
    </source>
</evidence>
<proteinExistence type="predicted"/>
<dbReference type="PATRIC" id="fig|28084.5.peg.94"/>